<organism evidence="8 9">
    <name type="scientific">Apostasia shenzhenica</name>
    <dbReference type="NCBI Taxonomy" id="1088818"/>
    <lineage>
        <taxon>Eukaryota</taxon>
        <taxon>Viridiplantae</taxon>
        <taxon>Streptophyta</taxon>
        <taxon>Embryophyta</taxon>
        <taxon>Tracheophyta</taxon>
        <taxon>Spermatophyta</taxon>
        <taxon>Magnoliopsida</taxon>
        <taxon>Liliopsida</taxon>
        <taxon>Asparagales</taxon>
        <taxon>Orchidaceae</taxon>
        <taxon>Apostasioideae</taxon>
        <taxon>Apostasia</taxon>
    </lineage>
</organism>
<dbReference type="Gene3D" id="3.40.50.10190">
    <property type="entry name" value="BRCT domain"/>
    <property type="match status" value="3"/>
</dbReference>
<evidence type="ECO:0000259" key="6">
    <source>
        <dbReference type="PROSITE" id="PS50016"/>
    </source>
</evidence>
<dbReference type="Pfam" id="PF12738">
    <property type="entry name" value="PTCB-BRCT"/>
    <property type="match status" value="1"/>
</dbReference>
<dbReference type="Pfam" id="PF00533">
    <property type="entry name" value="BRCT"/>
    <property type="match status" value="1"/>
</dbReference>
<proteinExistence type="predicted"/>
<feature type="domain" description="BRCT" evidence="7">
    <location>
        <begin position="771"/>
        <end position="853"/>
    </location>
</feature>
<feature type="region of interest" description="Disordered" evidence="5">
    <location>
        <begin position="308"/>
        <end position="336"/>
    </location>
</feature>
<dbReference type="STRING" id="1088818.A0A2I0AM95"/>
<dbReference type="PROSITE" id="PS50016">
    <property type="entry name" value="ZF_PHD_2"/>
    <property type="match status" value="1"/>
</dbReference>
<accession>A0A2I0AM95</accession>
<keyword evidence="3" id="KW-0862">Zinc</keyword>
<dbReference type="InterPro" id="IPR001965">
    <property type="entry name" value="Znf_PHD"/>
</dbReference>
<keyword evidence="1" id="KW-0479">Metal-binding</keyword>
<evidence type="ECO:0000256" key="2">
    <source>
        <dbReference type="ARBA" id="ARBA00022771"/>
    </source>
</evidence>
<dbReference type="InterPro" id="IPR019787">
    <property type="entry name" value="Znf_PHD-finger"/>
</dbReference>
<name>A0A2I0AM95_9ASPA</name>
<feature type="compositionally biased region" description="Polar residues" evidence="5">
    <location>
        <begin position="413"/>
        <end position="428"/>
    </location>
</feature>
<dbReference type="SUPFAM" id="SSF57903">
    <property type="entry name" value="FYVE/PHD zinc finger"/>
    <property type="match status" value="1"/>
</dbReference>
<sequence length="1085" mass="120845">MVSLMGARFSKPLIANQVTHLICYKFEGEKYELAKKVNIKLVNHRWLEDCLNVWEILPTDSYTKSTGKLKMHHSRPRIRFRDRLDLLSTSGWELEVLDAEAMDSEEETEDASMKASIPRCVGKPHDSGEVSVTITSGALMDPVNITLQGNIAANKPSERIEVSSVISKLVSTPCKDSSGEVTDMCNTKSKVPRDSYQDCNASEQPPDVHGMMNDIKSKQSHVSDSSIVRMESQKFPLRLGMTSGDMASKLNSVSYSRTLEKVVLPEEHPNNVCTSKLRKSEENIKANACTTFSGSKYDASRNCRLNNLSTPSTTSTSHVEGQAQPLPQKRKHSASSIGSRLLMSVQNSRNTCNAQLNSLKVPDCVITHNEATAKTLCMDEHNNESLDNLKLSDSSTYQKSAANVKEISKTRTKQSPSTSIMPEQSRSFVTPDSEIRDGKTYTEDIEETDFMNSGSNQYSNSLSYKRKSLKLQHSAAVANISCNASLASDGKRIELLTDAPPLTELEWLKSSNLDPVSVRYVRSISSPEGAGLSGIPLTNELGEPVNPDNLIDNGISFHENDKLSVKELEASLTDRRRSENIIAKKSKPDLHSEESERHDKPAEDQEASSSKLRGPRAIISTSTDIHGTDKECKANEGSSRRSRKLLVRRNLSCRPKTSTENFDDRNNSSDSHLSNPSNKMEKSGNSIPKSEVKNIGNKKIGVTELKQPYQLNGISKNINEDENSLDSEKENMPRKCKYEVHKKSKKSVFDYSNSLIKRDNASPLIPSPVWFILSGHRVQRKEFQMIVRQLRGRLCKDSHQWSYQATHFIVPDTVRRTEKFFAAAAAGRWILKPDYLGASSEAGKFLDEEPFEWHKNGLTADGAISLEAPRKWRTLREKTGHGAFYGMRIIIYGDCFAPSLDTLKRVVKAGDGIILATSPPYTRFLNSDITYAVVSAGMPRVDAWVQEFLRLEIPCILPDYLVEYVCKPGYSLDKHVLFKTNSWADKSFANLQIRLTQVVSDELLHNAVIPDDLTCTVCGSRDRGEVMLVCGDEAGELGCGTGTHIDCCDPPLHAVPDDDWFCPSCSRVEEETPIKKRTKGSLKLK</sequence>
<evidence type="ECO:0000256" key="5">
    <source>
        <dbReference type="SAM" id="MobiDB-lite"/>
    </source>
</evidence>
<dbReference type="PANTHER" id="PTHR47181">
    <property type="entry name" value="BRCA1 C TERMINUS DOMAIN CONTAINING PROTEIN, EXPRESSED"/>
    <property type="match status" value="1"/>
</dbReference>
<dbReference type="InterPro" id="IPR044254">
    <property type="entry name" value="At4g02110-like"/>
</dbReference>
<dbReference type="Pfam" id="PF00628">
    <property type="entry name" value="PHD"/>
    <property type="match status" value="1"/>
</dbReference>
<keyword evidence="9" id="KW-1185">Reference proteome</keyword>
<reference evidence="8 9" key="1">
    <citation type="journal article" date="2017" name="Nature">
        <title>The Apostasia genome and the evolution of orchids.</title>
        <authorList>
            <person name="Zhang G.Q."/>
            <person name="Liu K.W."/>
            <person name="Li Z."/>
            <person name="Lohaus R."/>
            <person name="Hsiao Y.Y."/>
            <person name="Niu S.C."/>
            <person name="Wang J.Y."/>
            <person name="Lin Y.C."/>
            <person name="Xu Q."/>
            <person name="Chen L.J."/>
            <person name="Yoshida K."/>
            <person name="Fujiwara S."/>
            <person name="Wang Z.W."/>
            <person name="Zhang Y.Q."/>
            <person name="Mitsuda N."/>
            <person name="Wang M."/>
            <person name="Liu G.H."/>
            <person name="Pecoraro L."/>
            <person name="Huang H.X."/>
            <person name="Xiao X.J."/>
            <person name="Lin M."/>
            <person name="Wu X.Y."/>
            <person name="Wu W.L."/>
            <person name="Chen Y.Y."/>
            <person name="Chang S.B."/>
            <person name="Sakamoto S."/>
            <person name="Ohme-Takagi M."/>
            <person name="Yagi M."/>
            <person name="Zeng S.J."/>
            <person name="Shen C.Y."/>
            <person name="Yeh C.M."/>
            <person name="Luo Y.B."/>
            <person name="Tsai W.C."/>
            <person name="Van de Peer Y."/>
            <person name="Liu Z.J."/>
        </authorList>
    </citation>
    <scope>NUCLEOTIDE SEQUENCE [LARGE SCALE GENOMIC DNA]</scope>
    <source>
        <strain evidence="9">cv. Shenzhen</strain>
        <tissue evidence="8">Stem</tissue>
    </source>
</reference>
<dbReference type="SMART" id="SM00292">
    <property type="entry name" value="BRCT"/>
    <property type="match status" value="3"/>
</dbReference>
<keyword evidence="2 4" id="KW-0863">Zinc-finger</keyword>
<dbReference type="CDD" id="cd17738">
    <property type="entry name" value="BRCT_TopBP1_rpt7"/>
    <property type="match status" value="1"/>
</dbReference>
<evidence type="ECO:0000256" key="4">
    <source>
        <dbReference type="PROSITE-ProRule" id="PRU00146"/>
    </source>
</evidence>
<feature type="region of interest" description="Disordered" evidence="5">
    <location>
        <begin position="579"/>
        <end position="695"/>
    </location>
</feature>
<feature type="domain" description="BRCT" evidence="7">
    <location>
        <begin position="1"/>
        <end position="64"/>
    </location>
</feature>
<dbReference type="Proteomes" id="UP000236161">
    <property type="component" value="Unassembled WGS sequence"/>
</dbReference>
<evidence type="ECO:0000313" key="9">
    <source>
        <dbReference type="Proteomes" id="UP000236161"/>
    </source>
</evidence>
<dbReference type="EMBL" id="KZ451970">
    <property type="protein sequence ID" value="PKA56673.1"/>
    <property type="molecule type" value="Genomic_DNA"/>
</dbReference>
<feature type="compositionally biased region" description="Basic and acidic residues" evidence="5">
    <location>
        <begin position="586"/>
        <end position="603"/>
    </location>
</feature>
<feature type="region of interest" description="Disordered" evidence="5">
    <location>
        <begin position="403"/>
        <end position="428"/>
    </location>
</feature>
<dbReference type="PANTHER" id="PTHR47181:SF2">
    <property type="entry name" value="BRCA1 C TERMINUS DOMAIN CONTAINING PROTEIN, EXPRESSED"/>
    <property type="match status" value="1"/>
</dbReference>
<dbReference type="AlphaFoldDB" id="A0A2I0AM95"/>
<dbReference type="Gene3D" id="3.30.40.10">
    <property type="entry name" value="Zinc/RING finger domain, C3HC4 (zinc finger)"/>
    <property type="match status" value="1"/>
</dbReference>
<feature type="compositionally biased region" description="Polar residues" evidence="5">
    <location>
        <begin position="668"/>
        <end position="688"/>
    </location>
</feature>
<protein>
    <submittedName>
        <fullName evidence="8">BRCT domain-containing protein</fullName>
    </submittedName>
</protein>
<evidence type="ECO:0000313" key="8">
    <source>
        <dbReference type="EMBL" id="PKA56673.1"/>
    </source>
</evidence>
<gene>
    <name evidence="8" type="ORF">AXF42_Ash012803</name>
</gene>
<dbReference type="SUPFAM" id="SSF52113">
    <property type="entry name" value="BRCT domain"/>
    <property type="match status" value="2"/>
</dbReference>
<dbReference type="SMART" id="SM00249">
    <property type="entry name" value="PHD"/>
    <property type="match status" value="1"/>
</dbReference>
<dbReference type="InterPro" id="IPR013083">
    <property type="entry name" value="Znf_RING/FYVE/PHD"/>
</dbReference>
<dbReference type="InterPro" id="IPR011011">
    <property type="entry name" value="Znf_FYVE_PHD"/>
</dbReference>
<dbReference type="PROSITE" id="PS50172">
    <property type="entry name" value="BRCT"/>
    <property type="match status" value="2"/>
</dbReference>
<dbReference type="InterPro" id="IPR001357">
    <property type="entry name" value="BRCT_dom"/>
</dbReference>
<evidence type="ECO:0000259" key="7">
    <source>
        <dbReference type="PROSITE" id="PS50172"/>
    </source>
</evidence>
<dbReference type="GO" id="GO:0008270">
    <property type="term" value="F:zinc ion binding"/>
    <property type="evidence" value="ECO:0007669"/>
    <property type="project" value="UniProtKB-KW"/>
</dbReference>
<dbReference type="OrthoDB" id="1935339at2759"/>
<dbReference type="InterPro" id="IPR036420">
    <property type="entry name" value="BRCT_dom_sf"/>
</dbReference>
<evidence type="ECO:0000256" key="3">
    <source>
        <dbReference type="ARBA" id="ARBA00022833"/>
    </source>
</evidence>
<feature type="domain" description="PHD-type" evidence="6">
    <location>
        <begin position="1012"/>
        <end position="1068"/>
    </location>
</feature>
<evidence type="ECO:0000256" key="1">
    <source>
        <dbReference type="ARBA" id="ARBA00022723"/>
    </source>
</evidence>